<organism evidence="8 9">
    <name type="scientific">Paenibacillus baimaensis</name>
    <dbReference type="NCBI Taxonomy" id="2982185"/>
    <lineage>
        <taxon>Bacteria</taxon>
        <taxon>Bacillati</taxon>
        <taxon>Bacillota</taxon>
        <taxon>Bacilli</taxon>
        <taxon>Bacillales</taxon>
        <taxon>Paenibacillaceae</taxon>
        <taxon>Paenibacillus</taxon>
    </lineage>
</organism>
<evidence type="ECO:0000256" key="6">
    <source>
        <dbReference type="SAM" id="MobiDB-lite"/>
    </source>
</evidence>
<evidence type="ECO:0000256" key="7">
    <source>
        <dbReference type="SAM" id="SignalP"/>
    </source>
</evidence>
<dbReference type="CDD" id="cd13580">
    <property type="entry name" value="PBP2_AlgQ_like_1"/>
    <property type="match status" value="1"/>
</dbReference>
<evidence type="ECO:0000256" key="4">
    <source>
        <dbReference type="ARBA" id="ARBA00023139"/>
    </source>
</evidence>
<feature type="signal peptide" evidence="7">
    <location>
        <begin position="1"/>
        <end position="24"/>
    </location>
</feature>
<dbReference type="PANTHER" id="PTHR43649:SF33">
    <property type="entry name" value="POLYGALACTURONAN_RHAMNOGALACTURONAN-BINDING PROTEIN YTCQ"/>
    <property type="match status" value="1"/>
</dbReference>
<proteinExistence type="predicted"/>
<dbReference type="Proteomes" id="UP001652445">
    <property type="component" value="Unassembled WGS sequence"/>
</dbReference>
<reference evidence="8 9" key="1">
    <citation type="submission" date="2022-09" db="EMBL/GenBank/DDBJ databases">
        <authorList>
            <person name="Han X.L."/>
            <person name="Wang Q."/>
            <person name="Lu T."/>
        </authorList>
    </citation>
    <scope>NUCLEOTIDE SEQUENCE [LARGE SCALE GENOMIC DNA]</scope>
    <source>
        <strain evidence="8 9">WQ 127069</strain>
    </source>
</reference>
<gene>
    <name evidence="8" type="ORF">OB236_30475</name>
</gene>
<keyword evidence="4" id="KW-0564">Palmitate</keyword>
<sequence length="515" mass="56663">MSIQWKSKSMLVLAGSLLVTTALAGCSSPSPAATDSKKGTTPAGDEKPFTISMMNLSVLSEPPKDNDPIISAVKKLTNTDLQIQWVPNGTYDEKVNATIASGQLPMVLLVSTPMPSNIKNAMRTGQFWEIGPLLKDFPNLEKALNPQVLKSSAVGGKYYGINRARSLVGDGMIYRTDWLNKLGMKPPTTLNEMYEVIKAFATKDPDGNGKNDTIGLAEEKSIRGFKFILAATGGGNVWEIKDNKVVPAHESKAFVDAMNWYKRLYQEKLINQDFAITERVQNIDNGNKGLFGFRMGDNDFISRHSELFKINPAAEMDTSSLLKGVNGTKLLMDTGMSGSFVIPKQSVKTEAEVRKILQYFDKLSTKEGQNIFEWGIEGVHYSVKDGKADRTPEQAAKYAAEVIQMQQAMQISDGSLAMEGTLDKYTAKFKAAKKEAAAVSNIFVVNPAAAYSSATYDQKRTQLDKIINDARVKYIMGELDEKGWQAALESWQKAGGDKVLEELNKEYQADPDKGK</sequence>
<dbReference type="SUPFAM" id="SSF53850">
    <property type="entry name" value="Periplasmic binding protein-like II"/>
    <property type="match status" value="1"/>
</dbReference>
<feature type="chain" id="PRO_5046625127" evidence="7">
    <location>
        <begin position="25"/>
        <end position="515"/>
    </location>
</feature>
<comment type="caution">
    <text evidence="8">The sequence shown here is derived from an EMBL/GenBank/DDBJ whole genome shotgun (WGS) entry which is preliminary data.</text>
</comment>
<keyword evidence="9" id="KW-1185">Reference proteome</keyword>
<evidence type="ECO:0000313" key="8">
    <source>
        <dbReference type="EMBL" id="MCU6796459.1"/>
    </source>
</evidence>
<evidence type="ECO:0000313" key="9">
    <source>
        <dbReference type="Proteomes" id="UP001652445"/>
    </source>
</evidence>
<dbReference type="Gene3D" id="3.40.190.10">
    <property type="entry name" value="Periplasmic binding protein-like II"/>
    <property type="match status" value="2"/>
</dbReference>
<dbReference type="Pfam" id="PF01547">
    <property type="entry name" value="SBP_bac_1"/>
    <property type="match status" value="1"/>
</dbReference>
<accession>A0ABT2UP72</accession>
<dbReference type="RefSeq" id="WP_262687279.1">
    <property type="nucleotide sequence ID" value="NZ_JAOQIO010000103.1"/>
</dbReference>
<name>A0ABT2UP72_9BACL</name>
<dbReference type="InterPro" id="IPR050490">
    <property type="entry name" value="Bact_solute-bd_prot1"/>
</dbReference>
<protein>
    <submittedName>
        <fullName evidence="8">Extracellular solute-binding protein</fullName>
    </submittedName>
</protein>
<keyword evidence="1" id="KW-1003">Cell membrane</keyword>
<keyword evidence="3" id="KW-0472">Membrane</keyword>
<dbReference type="EMBL" id="JAOQIO010000103">
    <property type="protein sequence ID" value="MCU6796459.1"/>
    <property type="molecule type" value="Genomic_DNA"/>
</dbReference>
<dbReference type="InterPro" id="IPR006059">
    <property type="entry name" value="SBP"/>
</dbReference>
<evidence type="ECO:0000256" key="2">
    <source>
        <dbReference type="ARBA" id="ARBA00022729"/>
    </source>
</evidence>
<keyword evidence="5" id="KW-0449">Lipoprotein</keyword>
<evidence type="ECO:0000256" key="1">
    <source>
        <dbReference type="ARBA" id="ARBA00022475"/>
    </source>
</evidence>
<feature type="region of interest" description="Disordered" evidence="6">
    <location>
        <begin position="26"/>
        <end position="48"/>
    </location>
</feature>
<evidence type="ECO:0000256" key="3">
    <source>
        <dbReference type="ARBA" id="ARBA00023136"/>
    </source>
</evidence>
<evidence type="ECO:0000256" key="5">
    <source>
        <dbReference type="ARBA" id="ARBA00023288"/>
    </source>
</evidence>
<dbReference type="PANTHER" id="PTHR43649">
    <property type="entry name" value="ARABINOSE-BINDING PROTEIN-RELATED"/>
    <property type="match status" value="1"/>
</dbReference>
<keyword evidence="2 7" id="KW-0732">Signal</keyword>
<dbReference type="PROSITE" id="PS51257">
    <property type="entry name" value="PROKAR_LIPOPROTEIN"/>
    <property type="match status" value="1"/>
</dbReference>